<keyword evidence="3" id="KW-1185">Reference proteome</keyword>
<dbReference type="Proteomes" id="UP001055658">
    <property type="component" value="Chromosome"/>
</dbReference>
<evidence type="ECO:0000313" key="3">
    <source>
        <dbReference type="Proteomes" id="UP001055658"/>
    </source>
</evidence>
<dbReference type="RefSeq" id="WP_252085827.1">
    <property type="nucleotide sequence ID" value="NZ_CP092418.1"/>
</dbReference>
<name>A0ABY4VGS3_9GAMM</name>
<reference evidence="2" key="1">
    <citation type="submission" date="2022-02" db="EMBL/GenBank/DDBJ databases">
        <title>Coral-associated bacteria.</title>
        <authorList>
            <person name="Tang K."/>
            <person name="Wang X."/>
        </authorList>
    </citation>
    <scope>NUCLEOTIDE SEQUENCE</scope>
    <source>
        <strain evidence="2">SCSIO 43006</strain>
    </source>
</reference>
<evidence type="ECO:0000313" key="2">
    <source>
        <dbReference type="EMBL" id="USD23482.1"/>
    </source>
</evidence>
<accession>A0ABY4VGS3</accession>
<organism evidence="2 3">
    <name type="scientific">Microbulbifer variabilis</name>
    <dbReference type="NCBI Taxonomy" id="266805"/>
    <lineage>
        <taxon>Bacteria</taxon>
        <taxon>Pseudomonadati</taxon>
        <taxon>Pseudomonadota</taxon>
        <taxon>Gammaproteobacteria</taxon>
        <taxon>Cellvibrionales</taxon>
        <taxon>Microbulbiferaceae</taxon>
        <taxon>Microbulbifer</taxon>
    </lineage>
</organism>
<feature type="domain" description="DUF4113" evidence="1">
    <location>
        <begin position="1"/>
        <end position="38"/>
    </location>
</feature>
<proteinExistence type="predicted"/>
<protein>
    <submittedName>
        <fullName evidence="2">DUF4113 domain-containing protein</fullName>
    </submittedName>
</protein>
<evidence type="ECO:0000259" key="1">
    <source>
        <dbReference type="Pfam" id="PF13438"/>
    </source>
</evidence>
<dbReference type="InterPro" id="IPR025188">
    <property type="entry name" value="DUF4113"/>
</dbReference>
<sequence>MDRINKKLGHGTLFLVAEGIQKKWKMRQAFTSPAYTTR</sequence>
<gene>
    <name evidence="2" type="ORF">MJO52_10160</name>
</gene>
<dbReference type="EMBL" id="CP092418">
    <property type="protein sequence ID" value="USD23482.1"/>
    <property type="molecule type" value="Genomic_DNA"/>
</dbReference>
<dbReference type="Pfam" id="PF13438">
    <property type="entry name" value="DUF4113"/>
    <property type="match status" value="1"/>
</dbReference>